<sequence length="166" mass="18968">MVLEGQDWFIKFGFLNFLVSWRSKVRGYVADMRVQNPNVCNSFEGLENAENAIAVNSKKASIEVIILDDGEDEDVVELTAALEELTRDEEKASAANGVTTDTLRKTEKRTRVKISSLKLKMMEKNSIDKPRRLEKPLVSHLALWETLRLKSKIMITLRDFLSLHET</sequence>
<accession>A0AAD8HKC5</accession>
<comment type="caution">
    <text evidence="1">The sequence shown here is derived from an EMBL/GenBank/DDBJ whole genome shotgun (WGS) entry which is preliminary data.</text>
</comment>
<reference evidence="1" key="1">
    <citation type="submission" date="2023-02" db="EMBL/GenBank/DDBJ databases">
        <title>Genome of toxic invasive species Heracleum sosnowskyi carries increased number of genes despite the absence of recent whole-genome duplications.</title>
        <authorList>
            <person name="Schelkunov M."/>
            <person name="Shtratnikova V."/>
            <person name="Makarenko M."/>
            <person name="Klepikova A."/>
            <person name="Omelchenko D."/>
            <person name="Novikova G."/>
            <person name="Obukhova E."/>
            <person name="Bogdanov V."/>
            <person name="Penin A."/>
            <person name="Logacheva M."/>
        </authorList>
    </citation>
    <scope>NUCLEOTIDE SEQUENCE</scope>
    <source>
        <strain evidence="1">Hsosn_3</strain>
        <tissue evidence="1">Leaf</tissue>
    </source>
</reference>
<gene>
    <name evidence="1" type="ORF">POM88_034308</name>
</gene>
<keyword evidence="2" id="KW-1185">Reference proteome</keyword>
<proteinExistence type="predicted"/>
<reference evidence="1" key="2">
    <citation type="submission" date="2023-05" db="EMBL/GenBank/DDBJ databases">
        <authorList>
            <person name="Schelkunov M.I."/>
        </authorList>
    </citation>
    <scope>NUCLEOTIDE SEQUENCE</scope>
    <source>
        <strain evidence="1">Hsosn_3</strain>
        <tissue evidence="1">Leaf</tissue>
    </source>
</reference>
<evidence type="ECO:0000313" key="1">
    <source>
        <dbReference type="EMBL" id="KAK1368216.1"/>
    </source>
</evidence>
<dbReference type="EMBL" id="JAUIZM010000008">
    <property type="protein sequence ID" value="KAK1368216.1"/>
    <property type="molecule type" value="Genomic_DNA"/>
</dbReference>
<dbReference type="Proteomes" id="UP001237642">
    <property type="component" value="Unassembled WGS sequence"/>
</dbReference>
<evidence type="ECO:0000313" key="2">
    <source>
        <dbReference type="Proteomes" id="UP001237642"/>
    </source>
</evidence>
<name>A0AAD8HKC5_9APIA</name>
<protein>
    <submittedName>
        <fullName evidence="1">Uncharacterized protein</fullName>
    </submittedName>
</protein>
<organism evidence="1 2">
    <name type="scientific">Heracleum sosnowskyi</name>
    <dbReference type="NCBI Taxonomy" id="360622"/>
    <lineage>
        <taxon>Eukaryota</taxon>
        <taxon>Viridiplantae</taxon>
        <taxon>Streptophyta</taxon>
        <taxon>Embryophyta</taxon>
        <taxon>Tracheophyta</taxon>
        <taxon>Spermatophyta</taxon>
        <taxon>Magnoliopsida</taxon>
        <taxon>eudicotyledons</taxon>
        <taxon>Gunneridae</taxon>
        <taxon>Pentapetalae</taxon>
        <taxon>asterids</taxon>
        <taxon>campanulids</taxon>
        <taxon>Apiales</taxon>
        <taxon>Apiaceae</taxon>
        <taxon>Apioideae</taxon>
        <taxon>apioid superclade</taxon>
        <taxon>Tordylieae</taxon>
        <taxon>Tordyliinae</taxon>
        <taxon>Heracleum</taxon>
    </lineage>
</organism>
<dbReference type="AlphaFoldDB" id="A0AAD8HKC5"/>